<dbReference type="GeneID" id="63747368"/>
<sequence>MSSQIHLVRHAESVHNVSKDFSQLDPGLTPLGFEQAKGLIQTFPHASQVGIILTSPLRRAIQTTIAAFPHVLDKGYFPSDSGHGIDNGARLALDPDLQERSELPCDTGSPAEALELDFPRLGVKDLGDGWQVKEGLYSPDDEAVEERAERVRSRVAEIAQDLKDEERSHVVIVTHGVFMKFLSGEPEIDLPKAGWKSYTVEKQNSGSILLPV</sequence>
<name>A0A1L9R990_ASPWE</name>
<dbReference type="InterPro" id="IPR029033">
    <property type="entry name" value="His_PPase_superfam"/>
</dbReference>
<dbReference type="Pfam" id="PF00300">
    <property type="entry name" value="His_Phos_1"/>
    <property type="match status" value="2"/>
</dbReference>
<dbReference type="AlphaFoldDB" id="A0A1L9R990"/>
<protein>
    <submittedName>
        <fullName evidence="1">Uncharacterized protein</fullName>
    </submittedName>
</protein>
<dbReference type="Proteomes" id="UP000184383">
    <property type="component" value="Unassembled WGS sequence"/>
</dbReference>
<dbReference type="OrthoDB" id="496981at2759"/>
<dbReference type="GO" id="GO:0005737">
    <property type="term" value="C:cytoplasm"/>
    <property type="evidence" value="ECO:0007669"/>
    <property type="project" value="TreeGrafter"/>
</dbReference>
<evidence type="ECO:0000313" key="2">
    <source>
        <dbReference type="Proteomes" id="UP000184383"/>
    </source>
</evidence>
<accession>A0A1L9R990</accession>
<keyword evidence="2" id="KW-1185">Reference proteome</keyword>
<dbReference type="RefSeq" id="XP_040685104.1">
    <property type="nucleotide sequence ID" value="XM_040831520.1"/>
</dbReference>
<reference evidence="2" key="1">
    <citation type="journal article" date="2017" name="Genome Biol.">
        <title>Comparative genomics reveals high biological diversity and specific adaptations in the industrially and medically important fungal genus Aspergillus.</title>
        <authorList>
            <person name="de Vries R.P."/>
            <person name="Riley R."/>
            <person name="Wiebenga A."/>
            <person name="Aguilar-Osorio G."/>
            <person name="Amillis S."/>
            <person name="Uchima C.A."/>
            <person name="Anderluh G."/>
            <person name="Asadollahi M."/>
            <person name="Askin M."/>
            <person name="Barry K."/>
            <person name="Battaglia E."/>
            <person name="Bayram O."/>
            <person name="Benocci T."/>
            <person name="Braus-Stromeyer S.A."/>
            <person name="Caldana C."/>
            <person name="Canovas D."/>
            <person name="Cerqueira G.C."/>
            <person name="Chen F."/>
            <person name="Chen W."/>
            <person name="Choi C."/>
            <person name="Clum A."/>
            <person name="Dos Santos R.A."/>
            <person name="Damasio A.R."/>
            <person name="Diallinas G."/>
            <person name="Emri T."/>
            <person name="Fekete E."/>
            <person name="Flipphi M."/>
            <person name="Freyberg S."/>
            <person name="Gallo A."/>
            <person name="Gournas C."/>
            <person name="Habgood R."/>
            <person name="Hainaut M."/>
            <person name="Harispe M.L."/>
            <person name="Henrissat B."/>
            <person name="Hilden K.S."/>
            <person name="Hope R."/>
            <person name="Hossain A."/>
            <person name="Karabika E."/>
            <person name="Karaffa L."/>
            <person name="Karanyi Z."/>
            <person name="Krasevec N."/>
            <person name="Kuo A."/>
            <person name="Kusch H."/>
            <person name="LaButti K."/>
            <person name="Lagendijk E.L."/>
            <person name="Lapidus A."/>
            <person name="Levasseur A."/>
            <person name="Lindquist E."/>
            <person name="Lipzen A."/>
            <person name="Logrieco A.F."/>
            <person name="MacCabe A."/>
            <person name="Maekelae M.R."/>
            <person name="Malavazi I."/>
            <person name="Melin P."/>
            <person name="Meyer V."/>
            <person name="Mielnichuk N."/>
            <person name="Miskei M."/>
            <person name="Molnar A.P."/>
            <person name="Mule G."/>
            <person name="Ngan C.Y."/>
            <person name="Orejas M."/>
            <person name="Orosz E."/>
            <person name="Ouedraogo J.P."/>
            <person name="Overkamp K.M."/>
            <person name="Park H.-S."/>
            <person name="Perrone G."/>
            <person name="Piumi F."/>
            <person name="Punt P.J."/>
            <person name="Ram A.F."/>
            <person name="Ramon A."/>
            <person name="Rauscher S."/>
            <person name="Record E."/>
            <person name="Riano-Pachon D.M."/>
            <person name="Robert V."/>
            <person name="Roehrig J."/>
            <person name="Ruller R."/>
            <person name="Salamov A."/>
            <person name="Salih N.S."/>
            <person name="Samson R.A."/>
            <person name="Sandor E."/>
            <person name="Sanguinetti M."/>
            <person name="Schuetze T."/>
            <person name="Sepcic K."/>
            <person name="Shelest E."/>
            <person name="Sherlock G."/>
            <person name="Sophianopoulou V."/>
            <person name="Squina F.M."/>
            <person name="Sun H."/>
            <person name="Susca A."/>
            <person name="Todd R.B."/>
            <person name="Tsang A."/>
            <person name="Unkles S.E."/>
            <person name="van de Wiele N."/>
            <person name="van Rossen-Uffink D."/>
            <person name="Oliveira J.V."/>
            <person name="Vesth T.C."/>
            <person name="Visser J."/>
            <person name="Yu J.-H."/>
            <person name="Zhou M."/>
            <person name="Andersen M.R."/>
            <person name="Archer D.B."/>
            <person name="Baker S.E."/>
            <person name="Benoit I."/>
            <person name="Brakhage A.A."/>
            <person name="Braus G.H."/>
            <person name="Fischer R."/>
            <person name="Frisvad J.C."/>
            <person name="Goldman G.H."/>
            <person name="Houbraken J."/>
            <person name="Oakley B."/>
            <person name="Pocsi I."/>
            <person name="Scazzocchio C."/>
            <person name="Seiboth B."/>
            <person name="vanKuyk P.A."/>
            <person name="Wortman J."/>
            <person name="Dyer P.S."/>
            <person name="Grigoriev I.V."/>
        </authorList>
    </citation>
    <scope>NUCLEOTIDE SEQUENCE [LARGE SCALE GENOMIC DNA]</scope>
    <source>
        <strain evidence="2">DTO 134E9</strain>
    </source>
</reference>
<dbReference type="EMBL" id="KV878216">
    <property type="protein sequence ID" value="OJJ31427.1"/>
    <property type="molecule type" value="Genomic_DNA"/>
</dbReference>
<dbReference type="InterPro" id="IPR013078">
    <property type="entry name" value="His_Pase_superF_clade-1"/>
</dbReference>
<organism evidence="1 2">
    <name type="scientific">Aspergillus wentii DTO 134E9</name>
    <dbReference type="NCBI Taxonomy" id="1073089"/>
    <lineage>
        <taxon>Eukaryota</taxon>
        <taxon>Fungi</taxon>
        <taxon>Dikarya</taxon>
        <taxon>Ascomycota</taxon>
        <taxon>Pezizomycotina</taxon>
        <taxon>Eurotiomycetes</taxon>
        <taxon>Eurotiomycetidae</taxon>
        <taxon>Eurotiales</taxon>
        <taxon>Aspergillaceae</taxon>
        <taxon>Aspergillus</taxon>
        <taxon>Aspergillus subgen. Cremei</taxon>
    </lineage>
</organism>
<dbReference type="Gene3D" id="3.40.50.1240">
    <property type="entry name" value="Phosphoglycerate mutase-like"/>
    <property type="match status" value="1"/>
</dbReference>
<dbReference type="SMART" id="SM00855">
    <property type="entry name" value="PGAM"/>
    <property type="match status" value="1"/>
</dbReference>
<dbReference type="SUPFAM" id="SSF53254">
    <property type="entry name" value="Phosphoglycerate mutase-like"/>
    <property type="match status" value="1"/>
</dbReference>
<gene>
    <name evidence="1" type="ORF">ASPWEDRAFT_176501</name>
</gene>
<dbReference type="VEuPathDB" id="FungiDB:ASPWEDRAFT_176501"/>
<dbReference type="CDD" id="cd07067">
    <property type="entry name" value="HP_PGM_like"/>
    <property type="match status" value="1"/>
</dbReference>
<dbReference type="GO" id="GO:0016791">
    <property type="term" value="F:phosphatase activity"/>
    <property type="evidence" value="ECO:0007669"/>
    <property type="project" value="TreeGrafter"/>
</dbReference>
<dbReference type="PANTHER" id="PTHR48100">
    <property type="entry name" value="BROAD-SPECIFICITY PHOSPHATASE YOR283W-RELATED"/>
    <property type="match status" value="1"/>
</dbReference>
<dbReference type="PANTHER" id="PTHR48100:SF54">
    <property type="entry name" value="PHOSPHATASE SPAC5H10.03-RELATED"/>
    <property type="match status" value="1"/>
</dbReference>
<evidence type="ECO:0000313" key="1">
    <source>
        <dbReference type="EMBL" id="OJJ31427.1"/>
    </source>
</evidence>
<dbReference type="InterPro" id="IPR050275">
    <property type="entry name" value="PGM_Phosphatase"/>
</dbReference>
<proteinExistence type="predicted"/>